<dbReference type="Pfam" id="PF25601">
    <property type="entry name" value="AAA_lid_14"/>
    <property type="match status" value="1"/>
</dbReference>
<dbReference type="InterPro" id="IPR002197">
    <property type="entry name" value="HTH_Fis"/>
</dbReference>
<sequence length="504" mass="55402">MLTADIVEKIRCDAANICGVATINGPIWEAGVDDIVDFEALRQRAVHSLFEHLESMCVGALTVDRNARIAWMDEKYKTLLRITGDPRGKPVEDIIPKSLLRRVIETGQPMPLDIMEFGDRSFVVTRLPLFGTDGTLIGAVGFVLFDRAEYLRPLVKKYERLQEELARAQQELAHERRAKYSFSQFLGSSESIREIKRLGRRAAQMDSTVLLLGETGTGKELLAQAIHNASPRANRPFVGVNVAAIPETLLEAEFFGVAPGAFTGADRRHRDGKFQLANGGTLFLDEIGDMSLPLQAKLLRVLQEREIEPLGSNKVIRVDVRIIAATSRDLIGLVRDKQFRADLYYRLNVVPITLPPLRDRPEDIESIADRILEQLAIQQGTPPRELLDSAVQALRDYDWPGNVRELYNTLERVVALTDAPILTAPHIRSVLPGAQTHPAGATALTGAQLGARPLSEVLSAAERHAIAAALEEAGGVKARAAKLLGISRASLYERMVSLGLGAAQ</sequence>
<keyword evidence="11" id="KW-1185">Reference proteome</keyword>
<dbReference type="FunFam" id="3.40.50.300:FF:000006">
    <property type="entry name" value="DNA-binding transcriptional regulator NtrC"/>
    <property type="match status" value="1"/>
</dbReference>
<comment type="caution">
    <text evidence="10">The sequence shown here is derived from an EMBL/GenBank/DDBJ whole genome shotgun (WGS) entry which is preliminary data.</text>
</comment>
<evidence type="ECO:0000256" key="6">
    <source>
        <dbReference type="ARBA" id="ARBA00023159"/>
    </source>
</evidence>
<evidence type="ECO:0000313" key="10">
    <source>
        <dbReference type="EMBL" id="RTR17658.1"/>
    </source>
</evidence>
<dbReference type="SUPFAM" id="SSF52540">
    <property type="entry name" value="P-loop containing nucleoside triphosphate hydrolases"/>
    <property type="match status" value="1"/>
</dbReference>
<organism evidence="10 11">
    <name type="scientific">Azospirillum griseum</name>
    <dbReference type="NCBI Taxonomy" id="2496639"/>
    <lineage>
        <taxon>Bacteria</taxon>
        <taxon>Pseudomonadati</taxon>
        <taxon>Pseudomonadota</taxon>
        <taxon>Alphaproteobacteria</taxon>
        <taxon>Rhodospirillales</taxon>
        <taxon>Azospirillaceae</taxon>
        <taxon>Azospirillum</taxon>
    </lineage>
</organism>
<keyword evidence="7" id="KW-0804">Transcription</keyword>
<dbReference type="GO" id="GO:0006355">
    <property type="term" value="P:regulation of DNA-templated transcription"/>
    <property type="evidence" value="ECO:0007669"/>
    <property type="project" value="InterPro"/>
</dbReference>
<keyword evidence="2" id="KW-0067">ATP-binding</keyword>
<dbReference type="PANTHER" id="PTHR32071:SF99">
    <property type="entry name" value="TRANSCRIPTIONAL REGULATORY PROTEIN"/>
    <property type="match status" value="1"/>
</dbReference>
<dbReference type="PROSITE" id="PS00676">
    <property type="entry name" value="SIGMA54_INTERACT_2"/>
    <property type="match status" value="1"/>
</dbReference>
<dbReference type="Proteomes" id="UP000277007">
    <property type="component" value="Unassembled WGS sequence"/>
</dbReference>
<proteinExistence type="predicted"/>
<dbReference type="GO" id="GO:0005524">
    <property type="term" value="F:ATP binding"/>
    <property type="evidence" value="ECO:0007669"/>
    <property type="project" value="UniProtKB-KW"/>
</dbReference>
<dbReference type="InterPro" id="IPR025943">
    <property type="entry name" value="Sigma_54_int_dom_ATP-bd_2"/>
</dbReference>
<accession>A0A431VE60</accession>
<evidence type="ECO:0000313" key="11">
    <source>
        <dbReference type="Proteomes" id="UP000277007"/>
    </source>
</evidence>
<dbReference type="PROSITE" id="PS00688">
    <property type="entry name" value="SIGMA54_INTERACT_3"/>
    <property type="match status" value="1"/>
</dbReference>
<feature type="domain" description="Sigma-54 factor interaction" evidence="9">
    <location>
        <begin position="185"/>
        <end position="415"/>
    </location>
</feature>
<dbReference type="InterPro" id="IPR027417">
    <property type="entry name" value="P-loop_NTPase"/>
</dbReference>
<dbReference type="OrthoDB" id="9770562at2"/>
<dbReference type="Gene3D" id="1.10.8.60">
    <property type="match status" value="1"/>
</dbReference>
<keyword evidence="4" id="KW-0805">Transcription regulation</keyword>
<evidence type="ECO:0000256" key="2">
    <source>
        <dbReference type="ARBA" id="ARBA00022840"/>
    </source>
</evidence>
<dbReference type="Pfam" id="PF02954">
    <property type="entry name" value="HTH_8"/>
    <property type="match status" value="1"/>
</dbReference>
<evidence type="ECO:0000256" key="1">
    <source>
        <dbReference type="ARBA" id="ARBA00022741"/>
    </source>
</evidence>
<evidence type="ECO:0000256" key="3">
    <source>
        <dbReference type="ARBA" id="ARBA00023012"/>
    </source>
</evidence>
<protein>
    <submittedName>
        <fullName evidence="10">AAA family ATPase</fullName>
    </submittedName>
</protein>
<dbReference type="EMBL" id="RXMA01000018">
    <property type="protein sequence ID" value="RTR17658.1"/>
    <property type="molecule type" value="Genomic_DNA"/>
</dbReference>
<keyword evidence="6" id="KW-0010">Activator</keyword>
<dbReference type="GO" id="GO:0043565">
    <property type="term" value="F:sequence-specific DNA binding"/>
    <property type="evidence" value="ECO:0007669"/>
    <property type="project" value="InterPro"/>
</dbReference>
<dbReference type="SUPFAM" id="SSF46689">
    <property type="entry name" value="Homeodomain-like"/>
    <property type="match status" value="1"/>
</dbReference>
<keyword evidence="1" id="KW-0547">Nucleotide-binding</keyword>
<dbReference type="Gene3D" id="3.40.50.300">
    <property type="entry name" value="P-loop containing nucleotide triphosphate hydrolases"/>
    <property type="match status" value="1"/>
</dbReference>
<dbReference type="Gene3D" id="3.30.450.20">
    <property type="entry name" value="PAS domain"/>
    <property type="match status" value="1"/>
</dbReference>
<dbReference type="Pfam" id="PF00158">
    <property type="entry name" value="Sigma54_activat"/>
    <property type="match status" value="1"/>
</dbReference>
<dbReference type="InterPro" id="IPR009057">
    <property type="entry name" value="Homeodomain-like_sf"/>
</dbReference>
<dbReference type="PANTHER" id="PTHR32071">
    <property type="entry name" value="TRANSCRIPTIONAL REGULATORY PROTEIN"/>
    <property type="match status" value="1"/>
</dbReference>
<dbReference type="SUPFAM" id="SSF55785">
    <property type="entry name" value="PYP-like sensor domain (PAS domain)"/>
    <property type="match status" value="1"/>
</dbReference>
<dbReference type="PROSITE" id="PS00675">
    <property type="entry name" value="SIGMA54_INTERACT_1"/>
    <property type="match status" value="1"/>
</dbReference>
<reference evidence="10 11" key="1">
    <citation type="submission" date="2018-12" db="EMBL/GenBank/DDBJ databases">
        <authorList>
            <person name="Yang Y."/>
        </authorList>
    </citation>
    <scope>NUCLEOTIDE SEQUENCE [LARGE SCALE GENOMIC DNA]</scope>
    <source>
        <strain evidence="10 11">L-25-5w-1</strain>
    </source>
</reference>
<dbReference type="InterPro" id="IPR025662">
    <property type="entry name" value="Sigma_54_int_dom_ATP-bd_1"/>
</dbReference>
<dbReference type="SMART" id="SM00382">
    <property type="entry name" value="AAA"/>
    <property type="match status" value="1"/>
</dbReference>
<evidence type="ECO:0000256" key="8">
    <source>
        <dbReference type="SAM" id="Coils"/>
    </source>
</evidence>
<dbReference type="InterPro" id="IPR003593">
    <property type="entry name" value="AAA+_ATPase"/>
</dbReference>
<dbReference type="InterPro" id="IPR002078">
    <property type="entry name" value="Sigma_54_int"/>
</dbReference>
<dbReference type="PROSITE" id="PS50045">
    <property type="entry name" value="SIGMA54_INTERACT_4"/>
    <property type="match status" value="1"/>
</dbReference>
<evidence type="ECO:0000259" key="9">
    <source>
        <dbReference type="PROSITE" id="PS50045"/>
    </source>
</evidence>
<keyword evidence="5" id="KW-0238">DNA-binding</keyword>
<evidence type="ECO:0000256" key="5">
    <source>
        <dbReference type="ARBA" id="ARBA00023125"/>
    </source>
</evidence>
<keyword evidence="3" id="KW-0902">Two-component regulatory system</keyword>
<gene>
    <name evidence="10" type="ORF">EJ903_17815</name>
</gene>
<dbReference type="InterPro" id="IPR035965">
    <property type="entry name" value="PAS-like_dom_sf"/>
</dbReference>
<keyword evidence="8" id="KW-0175">Coiled coil</keyword>
<dbReference type="CDD" id="cd00009">
    <property type="entry name" value="AAA"/>
    <property type="match status" value="1"/>
</dbReference>
<dbReference type="PRINTS" id="PR01590">
    <property type="entry name" value="HTHFIS"/>
</dbReference>
<dbReference type="AlphaFoldDB" id="A0A431VE60"/>
<dbReference type="InterPro" id="IPR058031">
    <property type="entry name" value="AAA_lid_NorR"/>
</dbReference>
<feature type="coiled-coil region" evidence="8">
    <location>
        <begin position="151"/>
        <end position="178"/>
    </location>
</feature>
<dbReference type="Gene3D" id="1.10.10.60">
    <property type="entry name" value="Homeodomain-like"/>
    <property type="match status" value="1"/>
</dbReference>
<evidence type="ECO:0000256" key="4">
    <source>
        <dbReference type="ARBA" id="ARBA00023015"/>
    </source>
</evidence>
<dbReference type="InterPro" id="IPR025944">
    <property type="entry name" value="Sigma_54_int_dom_CS"/>
</dbReference>
<name>A0A431VE60_9PROT</name>
<dbReference type="GO" id="GO:0000160">
    <property type="term" value="P:phosphorelay signal transduction system"/>
    <property type="evidence" value="ECO:0007669"/>
    <property type="project" value="UniProtKB-KW"/>
</dbReference>
<evidence type="ECO:0000256" key="7">
    <source>
        <dbReference type="ARBA" id="ARBA00023163"/>
    </source>
</evidence>